<dbReference type="GO" id="GO:0006508">
    <property type="term" value="P:proteolysis"/>
    <property type="evidence" value="ECO:0007669"/>
    <property type="project" value="InterPro"/>
</dbReference>
<dbReference type="Gene3D" id="3.40.710.10">
    <property type="entry name" value="DD-peptidase/beta-lactamase superfamily"/>
    <property type="match status" value="1"/>
</dbReference>
<dbReference type="PANTHER" id="PTHR21581:SF6">
    <property type="entry name" value="TRAFFICKING PROTEIN PARTICLE COMPLEX SUBUNIT 12"/>
    <property type="match status" value="1"/>
</dbReference>
<feature type="chain" id="PRO_5021006382" evidence="11">
    <location>
        <begin position="32"/>
        <end position="476"/>
    </location>
</feature>
<evidence type="ECO:0000256" key="8">
    <source>
        <dbReference type="PIRSR" id="PIRSR618044-2"/>
    </source>
</evidence>
<name>A0A4R6ZVR4_9GAMM</name>
<keyword evidence="3" id="KW-0378">Hydrolase</keyword>
<dbReference type="EMBL" id="SNZJ01000002">
    <property type="protein sequence ID" value="TDR56957.1"/>
    <property type="molecule type" value="Genomic_DNA"/>
</dbReference>
<organism evidence="13 14">
    <name type="scientific">Halomonas ventosae</name>
    <dbReference type="NCBI Taxonomy" id="229007"/>
    <lineage>
        <taxon>Bacteria</taxon>
        <taxon>Pseudomonadati</taxon>
        <taxon>Pseudomonadota</taxon>
        <taxon>Gammaproteobacteria</taxon>
        <taxon>Oceanospirillales</taxon>
        <taxon>Halomonadaceae</taxon>
        <taxon>Halomonas</taxon>
    </lineage>
</organism>
<feature type="active site" evidence="7">
    <location>
        <position position="121"/>
    </location>
</feature>
<gene>
    <name evidence="13" type="ORF">DFP85_102134</name>
</gene>
<dbReference type="GO" id="GO:0009252">
    <property type="term" value="P:peptidoglycan biosynthetic process"/>
    <property type="evidence" value="ECO:0007669"/>
    <property type="project" value="UniProtKB-KW"/>
</dbReference>
<evidence type="ECO:0000256" key="11">
    <source>
        <dbReference type="SAM" id="SignalP"/>
    </source>
</evidence>
<evidence type="ECO:0000256" key="1">
    <source>
        <dbReference type="ARBA" id="ARBA00007164"/>
    </source>
</evidence>
<sequence>MVPITIINRRRRGGIFVLLACLLLATTAVQANPRYAGIVIDADSQEILYAENADKLRYPASLTKMMTLYLMFEALEEGRLSLSQPLPVSSYAASKPASKLYVKAGSTIPVEKAIEALVIKSANDVAVVVAEALGGSETHFARMMTEKARDLGMQDTVFRNPNGLPDAGQVTTARDMVVLSRHLMLDFPQYYPYFSRSSFSWKGKTITGHNRLLNKYPGADGLKTGFIRASGFNVATSAVRDGRRLLTVVMGGFTAASRDAHTADLLDRGFVRASLADGRGWLASADISGGRLMPGEPQAPGQPVGDRVRLASLGAPSPGAASPPEASAFPPAPVETPTATVEAPRPAVASRVATVETPAETTTASLAQGSADDPIRELMASTSASADPGPDVSVRRGGWGVQVGAFSDAVHARTLASRAADQLASELADARVAVADADKAGVYRARLVDMNEGQAHTACRRLVAQGMECMVVQASL</sequence>
<keyword evidence="5" id="KW-0573">Peptidoglycan synthesis</keyword>
<feature type="active site" description="Acyl-ester intermediate" evidence="7">
    <location>
        <position position="64"/>
    </location>
</feature>
<comment type="caution">
    <text evidence="13">The sequence shown here is derived from an EMBL/GenBank/DDBJ whole genome shotgun (WGS) entry which is preliminary data.</text>
</comment>
<dbReference type="OrthoDB" id="9795979at2"/>
<keyword evidence="2 11" id="KW-0732">Signal</keyword>
<dbReference type="Pfam" id="PF00768">
    <property type="entry name" value="Peptidase_S11"/>
    <property type="match status" value="1"/>
</dbReference>
<evidence type="ECO:0000259" key="12">
    <source>
        <dbReference type="PROSITE" id="PS51724"/>
    </source>
</evidence>
<dbReference type="Pfam" id="PF05036">
    <property type="entry name" value="SPOR"/>
    <property type="match status" value="1"/>
</dbReference>
<dbReference type="InterPro" id="IPR036680">
    <property type="entry name" value="SPOR-like_sf"/>
</dbReference>
<dbReference type="InterPro" id="IPR007730">
    <property type="entry name" value="SPOR-like_dom"/>
</dbReference>
<keyword evidence="4" id="KW-0133">Cell shape</keyword>
<evidence type="ECO:0000256" key="10">
    <source>
        <dbReference type="SAM" id="MobiDB-lite"/>
    </source>
</evidence>
<dbReference type="Proteomes" id="UP000295212">
    <property type="component" value="Unassembled WGS sequence"/>
</dbReference>
<dbReference type="AlphaFoldDB" id="A0A4R6ZVR4"/>
<accession>A0A4R6ZVR4</accession>
<evidence type="ECO:0000256" key="6">
    <source>
        <dbReference type="ARBA" id="ARBA00023316"/>
    </source>
</evidence>
<feature type="signal peptide" evidence="11">
    <location>
        <begin position="1"/>
        <end position="31"/>
    </location>
</feature>
<feature type="active site" description="Acyl-ester intermediate" evidence="7">
    <location>
        <position position="61"/>
    </location>
</feature>
<keyword evidence="13" id="KW-0121">Carboxypeptidase</keyword>
<keyword evidence="6" id="KW-0961">Cell wall biogenesis/degradation</keyword>
<dbReference type="RefSeq" id="WP_133634513.1">
    <property type="nucleotide sequence ID" value="NZ_SNZJ01000002.1"/>
</dbReference>
<dbReference type="GO" id="GO:0008360">
    <property type="term" value="P:regulation of cell shape"/>
    <property type="evidence" value="ECO:0007669"/>
    <property type="project" value="UniProtKB-KW"/>
</dbReference>
<evidence type="ECO:0000256" key="9">
    <source>
        <dbReference type="RuleBase" id="RU004016"/>
    </source>
</evidence>
<keyword evidence="13" id="KW-0645">Protease</keyword>
<feature type="compositionally biased region" description="Low complexity" evidence="10">
    <location>
        <begin position="310"/>
        <end position="344"/>
    </location>
</feature>
<dbReference type="GO" id="GO:0042834">
    <property type="term" value="F:peptidoglycan binding"/>
    <property type="evidence" value="ECO:0007669"/>
    <property type="project" value="InterPro"/>
</dbReference>
<evidence type="ECO:0000256" key="2">
    <source>
        <dbReference type="ARBA" id="ARBA00022729"/>
    </source>
</evidence>
<dbReference type="SUPFAM" id="SSF56601">
    <property type="entry name" value="beta-lactamase/transpeptidase-like"/>
    <property type="match status" value="1"/>
</dbReference>
<dbReference type="PROSITE" id="PS51724">
    <property type="entry name" value="SPOR"/>
    <property type="match status" value="1"/>
</dbReference>
<dbReference type="GO" id="GO:0009002">
    <property type="term" value="F:serine-type D-Ala-D-Ala carboxypeptidase activity"/>
    <property type="evidence" value="ECO:0007669"/>
    <property type="project" value="InterPro"/>
</dbReference>
<feature type="region of interest" description="Disordered" evidence="10">
    <location>
        <begin position="291"/>
        <end position="348"/>
    </location>
</feature>
<reference evidence="13 14" key="1">
    <citation type="submission" date="2019-03" db="EMBL/GenBank/DDBJ databases">
        <title>Genomic Encyclopedia of Type Strains, Phase III (KMG-III): the genomes of soil and plant-associated and newly described type strains.</title>
        <authorList>
            <person name="Whitman W."/>
        </authorList>
    </citation>
    <scope>NUCLEOTIDE SEQUENCE [LARGE SCALE GENOMIC DNA]</scope>
    <source>
        <strain evidence="13 14">CECT 5797</strain>
    </source>
</reference>
<evidence type="ECO:0000313" key="14">
    <source>
        <dbReference type="Proteomes" id="UP000295212"/>
    </source>
</evidence>
<evidence type="ECO:0000256" key="5">
    <source>
        <dbReference type="ARBA" id="ARBA00022984"/>
    </source>
</evidence>
<feature type="binding site" evidence="8">
    <location>
        <position position="223"/>
    </location>
    <ligand>
        <name>substrate</name>
    </ligand>
</feature>
<comment type="similarity">
    <text evidence="1 9">Belongs to the peptidase S11 family.</text>
</comment>
<feature type="domain" description="SPOR" evidence="12">
    <location>
        <begin position="393"/>
        <end position="476"/>
    </location>
</feature>
<dbReference type="PANTHER" id="PTHR21581">
    <property type="entry name" value="D-ALANYL-D-ALANINE CARBOXYPEPTIDASE"/>
    <property type="match status" value="1"/>
</dbReference>
<dbReference type="InterPro" id="IPR012338">
    <property type="entry name" value="Beta-lactam/transpept-like"/>
</dbReference>
<dbReference type="InterPro" id="IPR018044">
    <property type="entry name" value="Peptidase_S11"/>
</dbReference>
<dbReference type="PRINTS" id="PR00725">
    <property type="entry name" value="DADACBPTASE1"/>
</dbReference>
<evidence type="ECO:0000256" key="3">
    <source>
        <dbReference type="ARBA" id="ARBA00022801"/>
    </source>
</evidence>
<evidence type="ECO:0000313" key="13">
    <source>
        <dbReference type="EMBL" id="TDR56957.1"/>
    </source>
</evidence>
<proteinExistence type="inferred from homology"/>
<dbReference type="GO" id="GO:0071555">
    <property type="term" value="P:cell wall organization"/>
    <property type="evidence" value="ECO:0007669"/>
    <property type="project" value="UniProtKB-KW"/>
</dbReference>
<evidence type="ECO:0000256" key="4">
    <source>
        <dbReference type="ARBA" id="ARBA00022960"/>
    </source>
</evidence>
<dbReference type="Gene3D" id="3.30.70.1070">
    <property type="entry name" value="Sporulation related repeat"/>
    <property type="match status" value="1"/>
</dbReference>
<dbReference type="InterPro" id="IPR001967">
    <property type="entry name" value="Peptidase_S11_N"/>
</dbReference>
<evidence type="ECO:0000256" key="7">
    <source>
        <dbReference type="PIRSR" id="PIRSR618044-1"/>
    </source>
</evidence>
<protein>
    <submittedName>
        <fullName evidence="13">D-alanyl-D-alanine carboxypeptidase</fullName>
    </submittedName>
</protein>